<name>A0A6M3LCD4_9ZZZZ</name>
<accession>A0A6M3LCD4</accession>
<reference evidence="1" key="1">
    <citation type="submission" date="2020-03" db="EMBL/GenBank/DDBJ databases">
        <title>The deep terrestrial virosphere.</title>
        <authorList>
            <person name="Holmfeldt K."/>
            <person name="Nilsson E."/>
            <person name="Simone D."/>
            <person name="Lopez-Fernandez M."/>
            <person name="Wu X."/>
            <person name="de Brujin I."/>
            <person name="Lundin D."/>
            <person name="Andersson A."/>
            <person name="Bertilsson S."/>
            <person name="Dopson M."/>
        </authorList>
    </citation>
    <scope>NUCLEOTIDE SEQUENCE</scope>
    <source>
        <strain evidence="1">MM415B04444</strain>
    </source>
</reference>
<gene>
    <name evidence="1" type="ORF">MM415B04444_0004</name>
</gene>
<protein>
    <submittedName>
        <fullName evidence="1">Uncharacterized protein</fullName>
    </submittedName>
</protein>
<sequence>MSDRRSKTITLAAIFRQMAQEAEASGDYATARARRMMASGVLRGASVAADWDHDELLADLEGYRVAGWEDQWEPD</sequence>
<organism evidence="1">
    <name type="scientific">viral metagenome</name>
    <dbReference type="NCBI Taxonomy" id="1070528"/>
    <lineage>
        <taxon>unclassified sequences</taxon>
        <taxon>metagenomes</taxon>
        <taxon>organismal metagenomes</taxon>
    </lineage>
</organism>
<evidence type="ECO:0000313" key="1">
    <source>
        <dbReference type="EMBL" id="QJA92847.1"/>
    </source>
</evidence>
<proteinExistence type="predicted"/>
<dbReference type="EMBL" id="MT143101">
    <property type="protein sequence ID" value="QJA92847.1"/>
    <property type="molecule type" value="Genomic_DNA"/>
</dbReference>
<dbReference type="AlphaFoldDB" id="A0A6M3LCD4"/>